<dbReference type="PROSITE" id="PS00028">
    <property type="entry name" value="ZINC_FINGER_C2H2_1"/>
    <property type="match status" value="8"/>
</dbReference>
<evidence type="ECO:0000256" key="1">
    <source>
        <dbReference type="ARBA" id="ARBA00022723"/>
    </source>
</evidence>
<evidence type="ECO:0000256" key="3">
    <source>
        <dbReference type="ARBA" id="ARBA00022771"/>
    </source>
</evidence>
<dbReference type="PANTHER" id="PTHR24388:SF104">
    <property type="entry name" value="AT-RICH BINDING PROTEIN-RELATED"/>
    <property type="match status" value="1"/>
</dbReference>
<reference evidence="10" key="1">
    <citation type="journal article" date="2023" name="Insect Mol. Biol.">
        <title>Genome sequencing provides insights into the evolution of gene families encoding plant cell wall-degrading enzymes in longhorned beetles.</title>
        <authorList>
            <person name="Shin N.R."/>
            <person name="Okamura Y."/>
            <person name="Kirsch R."/>
            <person name="Pauchet Y."/>
        </authorList>
    </citation>
    <scope>NUCLEOTIDE SEQUENCE</scope>
    <source>
        <strain evidence="10">MMC_N1</strain>
    </source>
</reference>
<evidence type="ECO:0000256" key="6">
    <source>
        <dbReference type="ARBA" id="ARBA00037948"/>
    </source>
</evidence>
<dbReference type="Proteomes" id="UP001162164">
    <property type="component" value="Unassembled WGS sequence"/>
</dbReference>
<evidence type="ECO:0000256" key="5">
    <source>
        <dbReference type="ARBA" id="ARBA00023242"/>
    </source>
</evidence>
<evidence type="ECO:0000256" key="8">
    <source>
        <dbReference type="SAM" id="MobiDB-lite"/>
    </source>
</evidence>
<evidence type="ECO:0000256" key="4">
    <source>
        <dbReference type="ARBA" id="ARBA00022833"/>
    </source>
</evidence>
<dbReference type="InterPro" id="IPR036236">
    <property type="entry name" value="Znf_C2H2_sf"/>
</dbReference>
<keyword evidence="1" id="KW-0479">Metal-binding</keyword>
<gene>
    <name evidence="10" type="ORF">NQ317_016368</name>
</gene>
<accession>A0ABQ9JC41</accession>
<protein>
    <recommendedName>
        <fullName evidence="9">C2H2-type domain-containing protein</fullName>
    </recommendedName>
</protein>
<feature type="domain" description="C2H2-type" evidence="9">
    <location>
        <begin position="284"/>
        <end position="307"/>
    </location>
</feature>
<evidence type="ECO:0000256" key="2">
    <source>
        <dbReference type="ARBA" id="ARBA00022737"/>
    </source>
</evidence>
<dbReference type="SUPFAM" id="SSF57667">
    <property type="entry name" value="beta-beta-alpha zinc fingers"/>
    <property type="match status" value="3"/>
</dbReference>
<feature type="compositionally biased region" description="Basic and acidic residues" evidence="8">
    <location>
        <begin position="337"/>
        <end position="348"/>
    </location>
</feature>
<proteinExistence type="inferred from homology"/>
<evidence type="ECO:0000313" key="10">
    <source>
        <dbReference type="EMBL" id="KAJ8975492.1"/>
    </source>
</evidence>
<feature type="region of interest" description="Disordered" evidence="8">
    <location>
        <begin position="327"/>
        <end position="348"/>
    </location>
</feature>
<organism evidence="10 11">
    <name type="scientific">Molorchus minor</name>
    <dbReference type="NCBI Taxonomy" id="1323400"/>
    <lineage>
        <taxon>Eukaryota</taxon>
        <taxon>Metazoa</taxon>
        <taxon>Ecdysozoa</taxon>
        <taxon>Arthropoda</taxon>
        <taxon>Hexapoda</taxon>
        <taxon>Insecta</taxon>
        <taxon>Pterygota</taxon>
        <taxon>Neoptera</taxon>
        <taxon>Endopterygota</taxon>
        <taxon>Coleoptera</taxon>
        <taxon>Polyphaga</taxon>
        <taxon>Cucujiformia</taxon>
        <taxon>Chrysomeloidea</taxon>
        <taxon>Cerambycidae</taxon>
        <taxon>Lamiinae</taxon>
        <taxon>Monochamini</taxon>
        <taxon>Molorchus</taxon>
    </lineage>
</organism>
<dbReference type="Pfam" id="PF13912">
    <property type="entry name" value="zf-C2H2_6"/>
    <property type="match status" value="1"/>
</dbReference>
<evidence type="ECO:0000256" key="7">
    <source>
        <dbReference type="PROSITE-ProRule" id="PRU00042"/>
    </source>
</evidence>
<keyword evidence="5" id="KW-0539">Nucleus</keyword>
<dbReference type="InterPro" id="IPR013087">
    <property type="entry name" value="Znf_C2H2_type"/>
</dbReference>
<feature type="domain" description="C2H2-type" evidence="9">
    <location>
        <begin position="100"/>
        <end position="127"/>
    </location>
</feature>
<feature type="domain" description="C2H2-type" evidence="9">
    <location>
        <begin position="228"/>
        <end position="255"/>
    </location>
</feature>
<evidence type="ECO:0000259" key="9">
    <source>
        <dbReference type="PROSITE" id="PS50157"/>
    </source>
</evidence>
<dbReference type="PROSITE" id="PS50157">
    <property type="entry name" value="ZINC_FINGER_C2H2_2"/>
    <property type="match status" value="8"/>
</dbReference>
<feature type="domain" description="C2H2-type" evidence="9">
    <location>
        <begin position="256"/>
        <end position="283"/>
    </location>
</feature>
<evidence type="ECO:0000313" key="11">
    <source>
        <dbReference type="Proteomes" id="UP001162164"/>
    </source>
</evidence>
<keyword evidence="4" id="KW-0862">Zinc</keyword>
<keyword evidence="3 7" id="KW-0863">Zinc-finger</keyword>
<feature type="domain" description="C2H2-type" evidence="9">
    <location>
        <begin position="200"/>
        <end position="227"/>
    </location>
</feature>
<keyword evidence="11" id="KW-1185">Reference proteome</keyword>
<feature type="domain" description="C2H2-type" evidence="9">
    <location>
        <begin position="172"/>
        <end position="199"/>
    </location>
</feature>
<feature type="domain" description="C2H2-type" evidence="9">
    <location>
        <begin position="144"/>
        <end position="171"/>
    </location>
</feature>
<dbReference type="Pfam" id="PF00096">
    <property type="entry name" value="zf-C2H2"/>
    <property type="match status" value="6"/>
</dbReference>
<dbReference type="Gene3D" id="3.30.160.60">
    <property type="entry name" value="Classic Zinc Finger"/>
    <property type="match status" value="7"/>
</dbReference>
<keyword evidence="2" id="KW-0677">Repeat</keyword>
<dbReference type="EMBL" id="JAPWTJ010000814">
    <property type="protein sequence ID" value="KAJ8975492.1"/>
    <property type="molecule type" value="Genomic_DNA"/>
</dbReference>
<name>A0ABQ9JC41_9CUCU</name>
<feature type="compositionally biased region" description="Polar residues" evidence="8">
    <location>
        <begin position="327"/>
        <end position="336"/>
    </location>
</feature>
<dbReference type="InterPro" id="IPR050527">
    <property type="entry name" value="Snail/Krueppel_Znf"/>
</dbReference>
<comment type="caution">
    <text evidence="10">The sequence shown here is derived from an EMBL/GenBank/DDBJ whole genome shotgun (WGS) entry which is preliminary data.</text>
</comment>
<dbReference type="SMART" id="SM00355">
    <property type="entry name" value="ZnF_C2H2"/>
    <property type="match status" value="8"/>
</dbReference>
<feature type="domain" description="C2H2-type" evidence="9">
    <location>
        <begin position="66"/>
        <end position="88"/>
    </location>
</feature>
<dbReference type="PANTHER" id="PTHR24388">
    <property type="entry name" value="ZINC FINGER PROTEIN"/>
    <property type="match status" value="1"/>
</dbReference>
<sequence length="548" mass="63765">MSMETVTSTNIKNEITEDVTPVNEPCSEIMNTYTFPSQNNEVIKNVNLTCVFEPCFIETDNKTLKFKCPMCKKKYKSKEKVLEHVNSHITVHSIYTKGNLKCSECNSYFQSEDSLNLHWVSHKKIRGRPRNRNDISSDNDVKPFICDKCAKSFKTKQQLLTHHLVHEYIKPFECSNCEKSFKLKQQLQNHIKIHEDLRSFICDICEKSFKFKQQLENHHKSHSDIRPFKCILCEKAFKFKQQLQMHQRVHDDLRNFKCDLCDKAFKFKQQLQCHAKVHSDERPFQCPVCEKSFKLKQQLQTHLKVHTKHFLDSKLFEPKIDIETNDSNNLDASMKNTESEHTNKSIESGEKIQNKKTKIGNKTIVGLSNKPPDKNNKDFIESVEETSEYSDKAIADIKKGNKNNEEKNVHNEVLNSGSKLFYDASKEKESTNLNTIEKHSDLTKQISLNNASIEHYNVSHNKNCELMDTDGNPIEENLNLLKEHKLLKVDAASILETVNSKLNTSRTMINRGTQQVYNITDTLKPTEHVNERPKFNVRTYQQFSICRL</sequence>
<comment type="similarity">
    <text evidence="6">Belongs to the snail C2H2-type zinc-finger protein family.</text>
</comment>